<feature type="transmembrane region" description="Helical" evidence="5">
    <location>
        <begin position="21"/>
        <end position="40"/>
    </location>
</feature>
<dbReference type="InterPro" id="IPR004344">
    <property type="entry name" value="TTL/TTLL_fam"/>
</dbReference>
<keyword evidence="1" id="KW-0436">Ligase</keyword>
<proteinExistence type="predicted"/>
<dbReference type="SUPFAM" id="SSF56059">
    <property type="entry name" value="Glutathione synthetase ATP-binding domain-like"/>
    <property type="match status" value="1"/>
</dbReference>
<dbReference type="GO" id="GO:0005524">
    <property type="term" value="F:ATP binding"/>
    <property type="evidence" value="ECO:0007669"/>
    <property type="project" value="UniProtKB-KW"/>
</dbReference>
<comment type="caution">
    <text evidence="6">The sequence shown here is derived from an EMBL/GenBank/DDBJ whole genome shotgun (WGS) entry which is preliminary data.</text>
</comment>
<keyword evidence="2" id="KW-0547">Nucleotide-binding</keyword>
<dbReference type="AlphaFoldDB" id="A0AAU9IJB2"/>
<keyword evidence="5" id="KW-0812">Transmembrane</keyword>
<dbReference type="GO" id="GO:0070740">
    <property type="term" value="F:tubulin-glutamic acid ligase activity"/>
    <property type="evidence" value="ECO:0007669"/>
    <property type="project" value="TreeGrafter"/>
</dbReference>
<keyword evidence="3" id="KW-0067">ATP-binding</keyword>
<keyword evidence="7" id="KW-1185">Reference proteome</keyword>
<dbReference type="Proteomes" id="UP001162131">
    <property type="component" value="Unassembled WGS sequence"/>
</dbReference>
<dbReference type="PANTHER" id="PTHR12241">
    <property type="entry name" value="TUBULIN POLYGLUTAMYLASE"/>
    <property type="match status" value="1"/>
</dbReference>
<dbReference type="GO" id="GO:0000226">
    <property type="term" value="P:microtubule cytoskeleton organization"/>
    <property type="evidence" value="ECO:0007669"/>
    <property type="project" value="TreeGrafter"/>
</dbReference>
<dbReference type="GO" id="GO:0015631">
    <property type="term" value="F:tubulin binding"/>
    <property type="evidence" value="ECO:0007669"/>
    <property type="project" value="TreeGrafter"/>
</dbReference>
<evidence type="ECO:0000256" key="5">
    <source>
        <dbReference type="SAM" id="Phobius"/>
    </source>
</evidence>
<dbReference type="PANTHER" id="PTHR12241:SF147">
    <property type="entry name" value="TUBULIN POLYGLUTAMYLASE TTLL7"/>
    <property type="match status" value="1"/>
</dbReference>
<dbReference type="Pfam" id="PF03133">
    <property type="entry name" value="TTL"/>
    <property type="match status" value="1"/>
</dbReference>
<dbReference type="PROSITE" id="PS51221">
    <property type="entry name" value="TTL"/>
    <property type="match status" value="1"/>
</dbReference>
<evidence type="ECO:0000256" key="1">
    <source>
        <dbReference type="ARBA" id="ARBA00022598"/>
    </source>
</evidence>
<gene>
    <name evidence="6" type="ORF">BSTOLATCC_MIC9960</name>
</gene>
<feature type="region of interest" description="Disordered" evidence="4">
    <location>
        <begin position="56"/>
        <end position="76"/>
    </location>
</feature>
<protein>
    <submittedName>
        <fullName evidence="6">Uncharacterized protein</fullName>
    </submittedName>
</protein>
<evidence type="ECO:0000313" key="7">
    <source>
        <dbReference type="Proteomes" id="UP001162131"/>
    </source>
</evidence>
<evidence type="ECO:0000256" key="4">
    <source>
        <dbReference type="SAM" id="MobiDB-lite"/>
    </source>
</evidence>
<name>A0AAU9IJB2_9CILI</name>
<evidence type="ECO:0000256" key="2">
    <source>
        <dbReference type="ARBA" id="ARBA00022741"/>
    </source>
</evidence>
<dbReference type="Gene3D" id="3.30.470.20">
    <property type="entry name" value="ATP-grasp fold, B domain"/>
    <property type="match status" value="1"/>
</dbReference>
<accession>A0AAU9IJB2</accession>
<feature type="compositionally biased region" description="Polar residues" evidence="4">
    <location>
        <begin position="67"/>
        <end position="76"/>
    </location>
</feature>
<evidence type="ECO:0000313" key="6">
    <source>
        <dbReference type="EMBL" id="CAG9314163.1"/>
    </source>
</evidence>
<sequence length="574" mass="67415">MFINHAYTSSWFKTKKSVQRALIAVISVSAIFIFLVYSYSSDPVALPSTTSLYRPPMPYNPPQYQPESTPKQTPPINSFRNPSKIEDRVEDEEIDQPAIKSLAAVYEDAPVYPWELSIPWDDYLASGNFTGTFENFNKNSSYCKSVEEFRKKNKPFLDARGVPMKSSRVAFSDFWANSFVKKVMKNITTCVHLEHYSHVKETPKKDNFRADIDLFLLVDPLWHRQMKIGSQFFCPQQMYNHIPGNINMNFKDTAALTFREYGNLYKGREKCFNPWEIMPYTLVLNDKDQCDEFLYSLKNDKNPKEIKWIHKKSRFSHNGKGLTVIDSNGSKKMINKYTTQGCPDKESYLAQKYIKNPFLLKGKKFDFRAYMFIASLDPLIILYHDGFLRISPVRYDADTTDPEAYLTNTHISEDFLKSKNITRDEYQSMMEDQGWSYQRFEEFMISEGYVQPGWMDSYVRTHIKKVMFHVVRMNLHKFVRHPHAWEVCGLDFLLDEDMKLWYLELNLSPSIADTSDDKEKVNLKFLVDQVDLSYALMYRGKFDEILEKTNFQWIFDGRKQGLERYHDVIAEECV</sequence>
<dbReference type="EMBL" id="CAJZBQ010000011">
    <property type="protein sequence ID" value="CAG9314163.1"/>
    <property type="molecule type" value="Genomic_DNA"/>
</dbReference>
<dbReference type="GO" id="GO:0036064">
    <property type="term" value="C:ciliary basal body"/>
    <property type="evidence" value="ECO:0007669"/>
    <property type="project" value="TreeGrafter"/>
</dbReference>
<organism evidence="6 7">
    <name type="scientific">Blepharisma stoltei</name>
    <dbReference type="NCBI Taxonomy" id="1481888"/>
    <lineage>
        <taxon>Eukaryota</taxon>
        <taxon>Sar</taxon>
        <taxon>Alveolata</taxon>
        <taxon>Ciliophora</taxon>
        <taxon>Postciliodesmatophora</taxon>
        <taxon>Heterotrichea</taxon>
        <taxon>Heterotrichida</taxon>
        <taxon>Blepharismidae</taxon>
        <taxon>Blepharisma</taxon>
    </lineage>
</organism>
<evidence type="ECO:0000256" key="3">
    <source>
        <dbReference type="ARBA" id="ARBA00022840"/>
    </source>
</evidence>
<keyword evidence="5" id="KW-0472">Membrane</keyword>
<keyword evidence="5" id="KW-1133">Transmembrane helix</keyword>
<reference evidence="6" key="1">
    <citation type="submission" date="2021-09" db="EMBL/GenBank/DDBJ databases">
        <authorList>
            <consortium name="AG Swart"/>
            <person name="Singh M."/>
            <person name="Singh A."/>
            <person name="Seah K."/>
            <person name="Emmerich C."/>
        </authorList>
    </citation>
    <scope>NUCLEOTIDE SEQUENCE</scope>
    <source>
        <strain evidence="6">ATCC30299</strain>
    </source>
</reference>